<dbReference type="InterPro" id="IPR007867">
    <property type="entry name" value="GMC_OxRtase_C"/>
</dbReference>
<dbReference type="Pfam" id="PF05199">
    <property type="entry name" value="GMC_oxred_C"/>
    <property type="match status" value="1"/>
</dbReference>
<dbReference type="GO" id="GO:0050660">
    <property type="term" value="F:flavin adenine dinucleotide binding"/>
    <property type="evidence" value="ECO:0007669"/>
    <property type="project" value="InterPro"/>
</dbReference>
<evidence type="ECO:0000256" key="6">
    <source>
        <dbReference type="RuleBase" id="RU003968"/>
    </source>
</evidence>
<feature type="binding site" evidence="5">
    <location>
        <position position="87"/>
    </location>
    <ligand>
        <name>FAD</name>
        <dbReference type="ChEBI" id="CHEBI:57692"/>
    </ligand>
</feature>
<comment type="similarity">
    <text evidence="2 6">Belongs to the GMC oxidoreductase family.</text>
</comment>
<dbReference type="Gene3D" id="3.30.560.10">
    <property type="entry name" value="Glucose Oxidase, domain 3"/>
    <property type="match status" value="1"/>
</dbReference>
<feature type="binding site" evidence="5">
    <location>
        <position position="222"/>
    </location>
    <ligand>
        <name>FAD</name>
        <dbReference type="ChEBI" id="CHEBI:57692"/>
    </ligand>
</feature>
<dbReference type="SUPFAM" id="SSF51905">
    <property type="entry name" value="FAD/NAD(P)-binding domain"/>
    <property type="match status" value="1"/>
</dbReference>
<dbReference type="EMBL" id="RCTY01000041">
    <property type="protein sequence ID" value="ROU05784.1"/>
    <property type="molecule type" value="Genomic_DNA"/>
</dbReference>
<evidence type="ECO:0000256" key="4">
    <source>
        <dbReference type="ARBA" id="ARBA00022827"/>
    </source>
</evidence>
<dbReference type="InterPro" id="IPR012132">
    <property type="entry name" value="GMC_OxRdtase"/>
</dbReference>
<protein>
    <submittedName>
        <fullName evidence="10">Glucose-methanol-choline oxidoreductase</fullName>
    </submittedName>
</protein>
<evidence type="ECO:0000313" key="11">
    <source>
        <dbReference type="Proteomes" id="UP000275910"/>
    </source>
</evidence>
<dbReference type="PROSITE" id="PS00623">
    <property type="entry name" value="GMC_OXRED_1"/>
    <property type="match status" value="1"/>
</dbReference>
<dbReference type="InterPro" id="IPR036188">
    <property type="entry name" value="FAD/NAD-bd_sf"/>
</dbReference>
<dbReference type="Proteomes" id="UP000275910">
    <property type="component" value="Unassembled WGS sequence"/>
</dbReference>
<dbReference type="Gene3D" id="3.50.50.60">
    <property type="entry name" value="FAD/NAD(P)-binding domain"/>
    <property type="match status" value="1"/>
</dbReference>
<dbReference type="PIRSF" id="PIRSF000137">
    <property type="entry name" value="Alcohol_oxidase"/>
    <property type="match status" value="1"/>
</dbReference>
<evidence type="ECO:0000256" key="5">
    <source>
        <dbReference type="PIRSR" id="PIRSR000137-2"/>
    </source>
</evidence>
<evidence type="ECO:0000256" key="7">
    <source>
        <dbReference type="SAM" id="MobiDB-lite"/>
    </source>
</evidence>
<evidence type="ECO:0000256" key="2">
    <source>
        <dbReference type="ARBA" id="ARBA00010790"/>
    </source>
</evidence>
<gene>
    <name evidence="10" type="ORF">D9T17_16520</name>
</gene>
<feature type="compositionally biased region" description="Basic and acidic residues" evidence="7">
    <location>
        <begin position="69"/>
        <end position="83"/>
    </location>
</feature>
<proteinExistence type="inferred from homology"/>
<evidence type="ECO:0000256" key="1">
    <source>
        <dbReference type="ARBA" id="ARBA00001974"/>
    </source>
</evidence>
<accession>A0A3N2REI0</accession>
<dbReference type="SUPFAM" id="SSF54373">
    <property type="entry name" value="FAD-linked reductases, C-terminal domain"/>
    <property type="match status" value="1"/>
</dbReference>
<evidence type="ECO:0000313" key="10">
    <source>
        <dbReference type="EMBL" id="ROU05784.1"/>
    </source>
</evidence>
<dbReference type="RefSeq" id="WP_123648449.1">
    <property type="nucleotide sequence ID" value="NZ_RCTY01000041.1"/>
</dbReference>
<evidence type="ECO:0000259" key="9">
    <source>
        <dbReference type="PROSITE" id="PS00624"/>
    </source>
</evidence>
<evidence type="ECO:0000256" key="3">
    <source>
        <dbReference type="ARBA" id="ARBA00022630"/>
    </source>
</evidence>
<feature type="region of interest" description="Disordered" evidence="7">
    <location>
        <begin position="68"/>
        <end position="87"/>
    </location>
</feature>
<dbReference type="PANTHER" id="PTHR11552">
    <property type="entry name" value="GLUCOSE-METHANOL-CHOLINE GMC OXIDOREDUCTASE"/>
    <property type="match status" value="1"/>
</dbReference>
<evidence type="ECO:0000259" key="8">
    <source>
        <dbReference type="PROSITE" id="PS00623"/>
    </source>
</evidence>
<name>A0A3N2REI0_LYSEN</name>
<comment type="cofactor">
    <cofactor evidence="1 5">
        <name>FAD</name>
        <dbReference type="ChEBI" id="CHEBI:57692"/>
    </cofactor>
</comment>
<feature type="domain" description="Glucose-methanol-choline oxidoreductase N-terminal" evidence="8">
    <location>
        <begin position="85"/>
        <end position="108"/>
    </location>
</feature>
<comment type="caution">
    <text evidence="10">The sequence shown here is derived from an EMBL/GenBank/DDBJ whole genome shotgun (WGS) entry which is preliminary data.</text>
</comment>
<dbReference type="AlphaFoldDB" id="A0A3N2REI0"/>
<keyword evidence="3 6" id="KW-0285">Flavoprotein</keyword>
<dbReference type="GO" id="GO:0016614">
    <property type="term" value="F:oxidoreductase activity, acting on CH-OH group of donors"/>
    <property type="evidence" value="ECO:0007669"/>
    <property type="project" value="InterPro"/>
</dbReference>
<keyword evidence="4 5" id="KW-0274">FAD</keyword>
<feature type="domain" description="Glucose-methanol-choline oxidoreductase N-terminal" evidence="9">
    <location>
        <begin position="257"/>
        <end position="271"/>
    </location>
</feature>
<dbReference type="Pfam" id="PF00732">
    <property type="entry name" value="GMC_oxred_N"/>
    <property type="match status" value="1"/>
</dbReference>
<dbReference type="PROSITE" id="PS00624">
    <property type="entry name" value="GMC_OXRED_2"/>
    <property type="match status" value="1"/>
</dbReference>
<organism evidence="10 11">
    <name type="scientific">Lysobacter enzymogenes</name>
    <dbReference type="NCBI Taxonomy" id="69"/>
    <lineage>
        <taxon>Bacteria</taxon>
        <taxon>Pseudomonadati</taxon>
        <taxon>Pseudomonadota</taxon>
        <taxon>Gammaproteobacteria</taxon>
        <taxon>Lysobacterales</taxon>
        <taxon>Lysobacteraceae</taxon>
        <taxon>Lysobacter</taxon>
    </lineage>
</organism>
<dbReference type="PANTHER" id="PTHR11552:SF147">
    <property type="entry name" value="CHOLINE DEHYDROGENASE, MITOCHONDRIAL"/>
    <property type="match status" value="1"/>
</dbReference>
<reference evidence="10 11" key="1">
    <citation type="submission" date="2018-10" db="EMBL/GenBank/DDBJ databases">
        <title>The genome of Lysobacter enzymogenes OH11.</title>
        <authorList>
            <person name="Liu F."/>
            <person name="Zhao Y."/>
            <person name="Qian G."/>
            <person name="Chen Y."/>
            <person name="Xu H."/>
        </authorList>
    </citation>
    <scope>NUCLEOTIDE SEQUENCE [LARGE SCALE GENOMIC DNA]</scope>
    <source>
        <strain evidence="10 11">OH11</strain>
    </source>
</reference>
<sequence length="545" mass="58099">MKRTSSAWDYIVVGAGSAGSVLAHRLSSDPRVRVLLLEAGPADLYPYLHVPAGEEMALSSGKVTWAYRTEPDPSRDGRREDWPAGKVLGGSSSVNGMIYLRGSREDYDDWARAGNPGWGFDDVLPCFLRSERNSRGAGPGRGGDGLLSVADVRSPHPLAAAFLDAAAELGLPRNENLNGGDPYGAGRLQATQRRGWRHSAARAFLWPARRRRNLTVATGALVERVLIADGAAQGVAYRHRGRSLVAYARCETILCAGALASPKLLMLSGIGPAAELARHGIATVHDSPGVGENLQEHPGALIVAEVNVRTYNVETGPWAVVRHGLDFLLRGRGPGATPIGHAVAFAKSSAAVERPDLQLVFTPIGYNTSGDGPTLLPMPAVVIAVNVCRPRARGSVRLRSADPAELPEIRLEMLADPHDRELLREGAKLARRLYATSALSGFVEKELRPGGQTRDDAQWDAFLRAHAMRFSHPAGTCRMGGDAAAVVAPDLRVRGVRRLRVADASIMPTLVSANTNAAAIMIGEKAAELILGDGSRTTDAAATRR</sequence>
<dbReference type="InterPro" id="IPR000172">
    <property type="entry name" value="GMC_OxRdtase_N"/>
</dbReference>